<accession>A0ABW1EGY3</accession>
<evidence type="ECO:0000256" key="2">
    <source>
        <dbReference type="ARBA" id="ARBA00023012"/>
    </source>
</evidence>
<dbReference type="SMART" id="SM00448">
    <property type="entry name" value="REC"/>
    <property type="match status" value="1"/>
</dbReference>
<dbReference type="Gene3D" id="6.10.250.690">
    <property type="match status" value="1"/>
</dbReference>
<evidence type="ECO:0000313" key="10">
    <source>
        <dbReference type="EMBL" id="MFC5863204.1"/>
    </source>
</evidence>
<name>A0ABW1EGY3_9BACT</name>
<dbReference type="Pfam" id="PF00072">
    <property type="entry name" value="Response_reg"/>
    <property type="match status" value="1"/>
</dbReference>
<feature type="domain" description="OmpR/PhoB-type" evidence="9">
    <location>
        <begin position="124"/>
        <end position="221"/>
    </location>
</feature>
<organism evidence="10 11">
    <name type="scientific">Acidicapsa dinghuensis</name>
    <dbReference type="NCBI Taxonomy" id="2218256"/>
    <lineage>
        <taxon>Bacteria</taxon>
        <taxon>Pseudomonadati</taxon>
        <taxon>Acidobacteriota</taxon>
        <taxon>Terriglobia</taxon>
        <taxon>Terriglobales</taxon>
        <taxon>Acidobacteriaceae</taxon>
        <taxon>Acidicapsa</taxon>
    </lineage>
</organism>
<evidence type="ECO:0000259" key="9">
    <source>
        <dbReference type="PROSITE" id="PS51755"/>
    </source>
</evidence>
<evidence type="ECO:0000259" key="8">
    <source>
        <dbReference type="PROSITE" id="PS50110"/>
    </source>
</evidence>
<evidence type="ECO:0000256" key="1">
    <source>
        <dbReference type="ARBA" id="ARBA00022553"/>
    </source>
</evidence>
<protein>
    <submittedName>
        <fullName evidence="10">Response regulator transcription factor</fullName>
    </submittedName>
</protein>
<keyword evidence="4 7" id="KW-0238">DNA-binding</keyword>
<evidence type="ECO:0000256" key="6">
    <source>
        <dbReference type="PROSITE-ProRule" id="PRU00169"/>
    </source>
</evidence>
<evidence type="ECO:0000256" key="7">
    <source>
        <dbReference type="PROSITE-ProRule" id="PRU01091"/>
    </source>
</evidence>
<dbReference type="PANTHER" id="PTHR48111:SF1">
    <property type="entry name" value="TWO-COMPONENT RESPONSE REGULATOR ORR33"/>
    <property type="match status" value="1"/>
</dbReference>
<dbReference type="Proteomes" id="UP001596091">
    <property type="component" value="Unassembled WGS sequence"/>
</dbReference>
<comment type="caution">
    <text evidence="10">The sequence shown here is derived from an EMBL/GenBank/DDBJ whole genome shotgun (WGS) entry which is preliminary data.</text>
</comment>
<dbReference type="InterPro" id="IPR001867">
    <property type="entry name" value="OmpR/PhoB-type_DNA-bd"/>
</dbReference>
<feature type="DNA-binding region" description="OmpR/PhoB-type" evidence="7">
    <location>
        <begin position="124"/>
        <end position="221"/>
    </location>
</feature>
<dbReference type="InterPro" id="IPR001789">
    <property type="entry name" value="Sig_transdc_resp-reg_receiver"/>
</dbReference>
<dbReference type="RefSeq" id="WP_263339767.1">
    <property type="nucleotide sequence ID" value="NZ_JAGSYH010000005.1"/>
</dbReference>
<dbReference type="PROSITE" id="PS51755">
    <property type="entry name" value="OMPR_PHOB"/>
    <property type="match status" value="1"/>
</dbReference>
<keyword evidence="2" id="KW-0902">Two-component regulatory system</keyword>
<dbReference type="Gene3D" id="3.40.50.2300">
    <property type="match status" value="1"/>
</dbReference>
<dbReference type="PROSITE" id="PS50110">
    <property type="entry name" value="RESPONSE_REGULATORY"/>
    <property type="match status" value="1"/>
</dbReference>
<dbReference type="InterPro" id="IPR011006">
    <property type="entry name" value="CheY-like_superfamily"/>
</dbReference>
<dbReference type="EMBL" id="JBHSPH010000003">
    <property type="protein sequence ID" value="MFC5863204.1"/>
    <property type="molecule type" value="Genomic_DNA"/>
</dbReference>
<dbReference type="InterPro" id="IPR036388">
    <property type="entry name" value="WH-like_DNA-bd_sf"/>
</dbReference>
<dbReference type="Gene3D" id="1.10.10.10">
    <property type="entry name" value="Winged helix-like DNA-binding domain superfamily/Winged helix DNA-binding domain"/>
    <property type="match status" value="1"/>
</dbReference>
<evidence type="ECO:0000256" key="5">
    <source>
        <dbReference type="ARBA" id="ARBA00023163"/>
    </source>
</evidence>
<keyword evidence="3" id="KW-0805">Transcription regulation</keyword>
<evidence type="ECO:0000256" key="4">
    <source>
        <dbReference type="ARBA" id="ARBA00023125"/>
    </source>
</evidence>
<keyword evidence="11" id="KW-1185">Reference proteome</keyword>
<sequence length="226" mass="25223">MHVCMVEDDIRLAELVQQVLEENRHVVVHLESGEEAASYIAAHRFDAVLLDLMLPNVSGLTVLKEVRRANCQTPVIILSARDTVPEMVRALDIGADDYLTKPFHLDILLARLRSVVRRGPVSATVELVAGSISLDPKRCTARLDGRLLDLTRREYMLLETFVRRAGQVLTRDQLTDAVWGIIAEISNNNLDVHIHSLRTKLGRAGAMYIQTVRGIGYVLHAESRAS</sequence>
<dbReference type="CDD" id="cd00383">
    <property type="entry name" value="trans_reg_C"/>
    <property type="match status" value="1"/>
</dbReference>
<dbReference type="PANTHER" id="PTHR48111">
    <property type="entry name" value="REGULATOR OF RPOS"/>
    <property type="match status" value="1"/>
</dbReference>
<dbReference type="SUPFAM" id="SSF52172">
    <property type="entry name" value="CheY-like"/>
    <property type="match status" value="1"/>
</dbReference>
<keyword evidence="5" id="KW-0804">Transcription</keyword>
<proteinExistence type="predicted"/>
<evidence type="ECO:0000313" key="11">
    <source>
        <dbReference type="Proteomes" id="UP001596091"/>
    </source>
</evidence>
<evidence type="ECO:0000256" key="3">
    <source>
        <dbReference type="ARBA" id="ARBA00023015"/>
    </source>
</evidence>
<dbReference type="InterPro" id="IPR039420">
    <property type="entry name" value="WalR-like"/>
</dbReference>
<dbReference type="SMART" id="SM00862">
    <property type="entry name" value="Trans_reg_C"/>
    <property type="match status" value="1"/>
</dbReference>
<gene>
    <name evidence="10" type="ORF">ACFPT7_12940</name>
</gene>
<dbReference type="Pfam" id="PF00486">
    <property type="entry name" value="Trans_reg_C"/>
    <property type="match status" value="1"/>
</dbReference>
<feature type="modified residue" description="4-aspartylphosphate" evidence="6">
    <location>
        <position position="51"/>
    </location>
</feature>
<feature type="domain" description="Response regulatory" evidence="8">
    <location>
        <begin position="2"/>
        <end position="116"/>
    </location>
</feature>
<keyword evidence="1 6" id="KW-0597">Phosphoprotein</keyword>
<reference evidence="11" key="1">
    <citation type="journal article" date="2019" name="Int. J. Syst. Evol. Microbiol.">
        <title>The Global Catalogue of Microorganisms (GCM) 10K type strain sequencing project: providing services to taxonomists for standard genome sequencing and annotation.</title>
        <authorList>
            <consortium name="The Broad Institute Genomics Platform"/>
            <consortium name="The Broad Institute Genome Sequencing Center for Infectious Disease"/>
            <person name="Wu L."/>
            <person name="Ma J."/>
        </authorList>
    </citation>
    <scope>NUCLEOTIDE SEQUENCE [LARGE SCALE GENOMIC DNA]</scope>
    <source>
        <strain evidence="11">JCM 4087</strain>
    </source>
</reference>